<feature type="transmembrane region" description="Helical" evidence="14">
    <location>
        <begin position="70"/>
        <end position="90"/>
    </location>
</feature>
<evidence type="ECO:0000313" key="16">
    <source>
        <dbReference type="EMBL" id="PWA55957.1"/>
    </source>
</evidence>
<dbReference type="GO" id="GO:0005886">
    <property type="term" value="C:plasma membrane"/>
    <property type="evidence" value="ECO:0007669"/>
    <property type="project" value="UniProtKB-SubCell"/>
</dbReference>
<keyword evidence="2" id="KW-0813">Transport</keyword>
<keyword evidence="4" id="KW-0945">Host-virus interaction</keyword>
<evidence type="ECO:0000256" key="3">
    <source>
        <dbReference type="ARBA" id="ARBA00022475"/>
    </source>
</evidence>
<evidence type="ECO:0000256" key="8">
    <source>
        <dbReference type="ARBA" id="ARBA00022949"/>
    </source>
</evidence>
<reference evidence="16 17" key="1">
    <citation type="journal article" date="2018" name="Mol. Plant">
        <title>The genome of Artemisia annua provides insight into the evolution of Asteraceae family and artemisinin biosynthesis.</title>
        <authorList>
            <person name="Shen Q."/>
            <person name="Zhang L."/>
            <person name="Liao Z."/>
            <person name="Wang S."/>
            <person name="Yan T."/>
            <person name="Shi P."/>
            <person name="Liu M."/>
            <person name="Fu X."/>
            <person name="Pan Q."/>
            <person name="Wang Y."/>
            <person name="Lv Z."/>
            <person name="Lu X."/>
            <person name="Zhang F."/>
            <person name="Jiang W."/>
            <person name="Ma Y."/>
            <person name="Chen M."/>
            <person name="Hao X."/>
            <person name="Li L."/>
            <person name="Tang Y."/>
            <person name="Lv G."/>
            <person name="Zhou Y."/>
            <person name="Sun X."/>
            <person name="Brodelius P.E."/>
            <person name="Rose J.K.C."/>
            <person name="Tang K."/>
        </authorList>
    </citation>
    <scope>NUCLEOTIDE SEQUENCE [LARGE SCALE GENOMIC DNA]</scope>
    <source>
        <strain evidence="17">cv. Huhao1</strain>
        <tissue evidence="16">Leaf</tissue>
    </source>
</reference>
<dbReference type="PROSITE" id="PS51473">
    <property type="entry name" value="GNK2"/>
    <property type="match status" value="2"/>
</dbReference>
<keyword evidence="8" id="KW-0965">Cell junction</keyword>
<protein>
    <submittedName>
        <fullName evidence="16">Gnk2-like domain-containing protein</fullName>
    </submittedName>
</protein>
<comment type="subcellular location">
    <subcellularLocation>
        <location evidence="12">Cell junction</location>
        <location evidence="12">Plasmodesma</location>
    </subcellularLocation>
    <subcellularLocation>
        <location evidence="1">Cell membrane</location>
        <topology evidence="1">Single-pass type I membrane protein</topology>
    </subcellularLocation>
</comment>
<evidence type="ECO:0000256" key="5">
    <source>
        <dbReference type="ARBA" id="ARBA00022692"/>
    </source>
</evidence>
<sequence length="405" mass="45217">MNVVLISQEVPRFSHFHGILTQDLNRISSRPGFFARSEKQIIYRDFKTSNILLDGESLVATNLFKILDHFVYLSLIIYVLILGSGIMQIYQTLGLLKLVHQLVNHMLQHVSWELVDMLLPINVSTERCARFWSCTVEMLTELRALDATRPADKQNLTDWIKPFLTNGRKLKKVMDSRLEGRYPSKATSQIAQLAISTADTNIYIDCSSISFASMTPYDSNVNSLFKSLVDSASLSNFNKFEISPPGNSQWDDVYGLFQCRGDLNSAECKDCVAASVSQLKTICPVSTGGTIQLEGCFVKYDKTPFFGIEDKMEASRKCGPSGGSNSDVLSSIDNVLANLISENNQYFRKVDFGSIQGVAQCVQDLSASDCQDCLSEASRRLRSECEASTWGNMYLGKCYIKYASV</sequence>
<dbReference type="InterPro" id="IPR051378">
    <property type="entry name" value="Cell2Cell_Antifungal"/>
</dbReference>
<dbReference type="PANTHER" id="PTHR32080:SF43">
    <property type="entry name" value="GNK2-LIKE DOMAIN-CONTAINING PROTEIN"/>
    <property type="match status" value="1"/>
</dbReference>
<dbReference type="Pfam" id="PF01657">
    <property type="entry name" value="Stress-antifung"/>
    <property type="match status" value="2"/>
</dbReference>
<keyword evidence="17" id="KW-1185">Reference proteome</keyword>
<keyword evidence="7" id="KW-0677">Repeat</keyword>
<dbReference type="OrthoDB" id="1097929at2759"/>
<keyword evidence="3" id="KW-1003">Cell membrane</keyword>
<dbReference type="EMBL" id="PKPP01006609">
    <property type="protein sequence ID" value="PWA55957.1"/>
    <property type="molecule type" value="Genomic_DNA"/>
</dbReference>
<evidence type="ECO:0000256" key="11">
    <source>
        <dbReference type="ARBA" id="ARBA00023157"/>
    </source>
</evidence>
<evidence type="ECO:0000256" key="13">
    <source>
        <dbReference type="ARBA" id="ARBA00038393"/>
    </source>
</evidence>
<dbReference type="InterPro" id="IPR002902">
    <property type="entry name" value="GNK2"/>
</dbReference>
<dbReference type="Proteomes" id="UP000245207">
    <property type="component" value="Unassembled WGS sequence"/>
</dbReference>
<name>A0A2U1M3X8_ARTAN</name>
<comment type="similarity">
    <text evidence="13">Belongs to the cysteine-rich repeat secretory protein family. Plasmodesmata-located proteins (PDLD) subfamily.</text>
</comment>
<accession>A0A2U1M3X8</accession>
<dbReference type="STRING" id="35608.A0A2U1M3X8"/>
<evidence type="ECO:0000313" key="17">
    <source>
        <dbReference type="Proteomes" id="UP000245207"/>
    </source>
</evidence>
<evidence type="ECO:0000256" key="7">
    <source>
        <dbReference type="ARBA" id="ARBA00022737"/>
    </source>
</evidence>
<keyword evidence="5 14" id="KW-0812">Transmembrane</keyword>
<gene>
    <name evidence="16" type="ORF">CTI12_AA421920</name>
</gene>
<feature type="domain" description="Gnk2-homologous" evidence="15">
    <location>
        <begin position="310"/>
        <end position="405"/>
    </location>
</feature>
<evidence type="ECO:0000256" key="10">
    <source>
        <dbReference type="ARBA" id="ARBA00023136"/>
    </source>
</evidence>
<evidence type="ECO:0000256" key="6">
    <source>
        <dbReference type="ARBA" id="ARBA00022729"/>
    </source>
</evidence>
<feature type="domain" description="Gnk2-homologous" evidence="15">
    <location>
        <begin position="199"/>
        <end position="305"/>
    </location>
</feature>
<keyword evidence="11" id="KW-1015">Disulfide bond</keyword>
<dbReference type="GO" id="GO:0042742">
    <property type="term" value="P:defense response to bacterium"/>
    <property type="evidence" value="ECO:0007669"/>
    <property type="project" value="TreeGrafter"/>
</dbReference>
<proteinExistence type="inferred from homology"/>
<dbReference type="GO" id="GO:0009506">
    <property type="term" value="C:plasmodesma"/>
    <property type="evidence" value="ECO:0007669"/>
    <property type="project" value="UniProtKB-SubCell"/>
</dbReference>
<evidence type="ECO:0000259" key="15">
    <source>
        <dbReference type="PROSITE" id="PS51473"/>
    </source>
</evidence>
<keyword evidence="9 14" id="KW-1133">Transmembrane helix</keyword>
<keyword evidence="6" id="KW-0732">Signal</keyword>
<comment type="caution">
    <text evidence="16">The sequence shown here is derived from an EMBL/GenBank/DDBJ whole genome shotgun (WGS) entry which is preliminary data.</text>
</comment>
<dbReference type="PANTHER" id="PTHR32080">
    <property type="entry name" value="ANTIFUNGAL PROTEIN GINKBILOBIN-2-LIKE"/>
    <property type="match status" value="1"/>
</dbReference>
<dbReference type="InterPro" id="IPR038408">
    <property type="entry name" value="GNK2_sf"/>
</dbReference>
<evidence type="ECO:0000256" key="2">
    <source>
        <dbReference type="ARBA" id="ARBA00022448"/>
    </source>
</evidence>
<evidence type="ECO:0000256" key="9">
    <source>
        <dbReference type="ARBA" id="ARBA00022989"/>
    </source>
</evidence>
<dbReference type="Gene3D" id="3.30.430.20">
    <property type="entry name" value="Gnk2 domain, C-X8-C-X2-C motif"/>
    <property type="match status" value="2"/>
</dbReference>
<dbReference type="FunFam" id="3.30.430.20:FF:000001">
    <property type="entry name" value="cysteine-rich repeat secretory protein 3"/>
    <property type="match status" value="1"/>
</dbReference>
<keyword evidence="10 14" id="KW-0472">Membrane</keyword>
<evidence type="ECO:0000256" key="4">
    <source>
        <dbReference type="ARBA" id="ARBA00022581"/>
    </source>
</evidence>
<evidence type="ECO:0000256" key="14">
    <source>
        <dbReference type="SAM" id="Phobius"/>
    </source>
</evidence>
<dbReference type="AlphaFoldDB" id="A0A2U1M3X8"/>
<organism evidence="16 17">
    <name type="scientific">Artemisia annua</name>
    <name type="common">Sweet wormwood</name>
    <dbReference type="NCBI Taxonomy" id="35608"/>
    <lineage>
        <taxon>Eukaryota</taxon>
        <taxon>Viridiplantae</taxon>
        <taxon>Streptophyta</taxon>
        <taxon>Embryophyta</taxon>
        <taxon>Tracheophyta</taxon>
        <taxon>Spermatophyta</taxon>
        <taxon>Magnoliopsida</taxon>
        <taxon>eudicotyledons</taxon>
        <taxon>Gunneridae</taxon>
        <taxon>Pentapetalae</taxon>
        <taxon>asterids</taxon>
        <taxon>campanulids</taxon>
        <taxon>Asterales</taxon>
        <taxon>Asteraceae</taxon>
        <taxon>Asteroideae</taxon>
        <taxon>Anthemideae</taxon>
        <taxon>Artemisiinae</taxon>
        <taxon>Artemisia</taxon>
    </lineage>
</organism>
<evidence type="ECO:0000256" key="12">
    <source>
        <dbReference type="ARBA" id="ARBA00024184"/>
    </source>
</evidence>
<evidence type="ECO:0000256" key="1">
    <source>
        <dbReference type="ARBA" id="ARBA00004251"/>
    </source>
</evidence>
<dbReference type="CDD" id="cd23509">
    <property type="entry name" value="Gnk2-like"/>
    <property type="match status" value="2"/>
</dbReference>